<feature type="compositionally biased region" description="Low complexity" evidence="2">
    <location>
        <begin position="668"/>
        <end position="682"/>
    </location>
</feature>
<feature type="compositionally biased region" description="Basic and acidic residues" evidence="2">
    <location>
        <begin position="1110"/>
        <end position="1133"/>
    </location>
</feature>
<accession>I7LVR9</accession>
<dbReference type="GeneID" id="7823453"/>
<dbReference type="EMBL" id="GG662639">
    <property type="protein sequence ID" value="EAR99595.2"/>
    <property type="molecule type" value="Genomic_DNA"/>
</dbReference>
<feature type="region of interest" description="Disordered" evidence="2">
    <location>
        <begin position="950"/>
        <end position="974"/>
    </location>
</feature>
<feature type="compositionally biased region" description="Polar residues" evidence="2">
    <location>
        <begin position="1137"/>
        <end position="1146"/>
    </location>
</feature>
<sequence length="1383" mass="161196">MKKIVDQPSENYYSPYSHNSSPTPKIERIKLNTLLQNQDNQPTPINQIGLIQQISQHSQTQFQHKQNQNYPNLLDDLLQSANLGGVVLNFENPIVFNDTINEENSKMIGTGQIQSPNGTIYKQSLKDYRIKQHQLKKSNQMAKRIQKKFDNRPKIFVNKSTDTTEDLRIARLQYDRIEKENMLSQIQKETEENIQEITKYLKSTTEIKLNFSGVSSSIKEVAKALQKKKFDTDQMLARENVRDEELGDLEEELNQIKEYLESEFVDVQKETAHKILEFVNRVLKERKAIPEKTSNSKKQKGNKEKTQVKKDQEIQSLRERVGYLENKVEENINELDKKQDEVKDLKFQVDFKDKDINKLNNEINYTKDELNKAEVDKKSLYTQIEKSKNQQDKLAEQKIQEEKQREKIQQKLKKTEDRVIDIERENYMLRDEIMRISQLTKNVDEQEKMNMQVLCQMVMDSGMSAEDQKRALMKIQQLYLESSNGNGEINQERQRYIQQMMNQFKSNNVKTFEELEQMNQRSKQSLSKLSQQEISDKENPNQKNKKAAKLSNKSSLTNIEEEQTEVTYRKEKRIVKQKVIKTVMQKKKIIDENGQEIEIEEPIQVESEEEVEIEVDIPVVKQKNQKNQNSNATASNKNDQKKTDKVTKNTSNNQSNAPSASDSRRPSNRGQINLNNQINQKNMAINNNSNSSLNTPKKKQFQSGRNSFAVEEKIAENQLINKQNPQQKEIQKSDSVQLSNREKPKPVVLKLFEGNQQLGDNVFMNEDDFFEEVEKEIEEQDGFEEIEEQVVDEHGNVMVVKKTVPKMVKKTIKIKKKLSNVDDLEVVEQEHEIEETVVDPITGQQKIIKKKVLRKVAVPKSKLDQNYEFVDQEQTVEELVFDPETGQSKVIQKKITKKIAIPKTQLDNYKIQEKEVEIEETIINPETGQPQVVKKKVIQKIAQRIDDENILNNSFGQNSNRDTPQNGQMKPKKKQIRQVMVEQEIEVLEEEEIIDENGNKQKVQRVVKKKQMVPKFEEIEVDDFEDTNNPQKSRTNLNSNKNNNAHDFSVQSTQTDQFLLWPIVEALLYELDVDPSKIEGIQQKYFNENSPQGANGISLNLMDLANQLQERKQQFQQRQKEKQEQEQELERVQKQQYELSQKQNQASQDMFNRNEDELLMLNEISPIKYDKNGKILEDDDEIDEKQIEILDDKHLLAESTIKKIFLKLQQRDNKGALQIKELIRKYYNKPKNSQISYDEFKHFYIKVLTIHQRCGDQCPHLARFFSKIGFKTNKYGNRREIKPTKQKLNPFIEQQNKSSSATPQNKTAIGNSNSNSISKNSFSQAIQNKTSPNHYMTDSPKTPYRSQNQNSVNNLTGSTTKLPKISKDSVISSYSGFKQNSIF</sequence>
<protein>
    <submittedName>
        <fullName evidence="3">Uncharacterized protein</fullName>
    </submittedName>
</protein>
<evidence type="ECO:0000313" key="3">
    <source>
        <dbReference type="EMBL" id="EAR99595.2"/>
    </source>
</evidence>
<dbReference type="KEGG" id="tet:TTHERM_00138580"/>
<feature type="region of interest" description="Disordered" evidence="2">
    <location>
        <begin position="1110"/>
        <end position="1146"/>
    </location>
</feature>
<feature type="region of interest" description="Disordered" evidence="2">
    <location>
        <begin position="617"/>
        <end position="706"/>
    </location>
</feature>
<feature type="compositionally biased region" description="Polar residues" evidence="2">
    <location>
        <begin position="721"/>
        <end position="739"/>
    </location>
</feature>
<dbReference type="RefSeq" id="XP_001019840.2">
    <property type="nucleotide sequence ID" value="XM_001019840.2"/>
</dbReference>
<feature type="region of interest" description="Disordered" evidence="2">
    <location>
        <begin position="1276"/>
        <end position="1362"/>
    </location>
</feature>
<feature type="compositionally biased region" description="Polar residues" evidence="2">
    <location>
        <begin position="683"/>
        <end position="706"/>
    </location>
</feature>
<keyword evidence="4" id="KW-1185">Reference proteome</keyword>
<feature type="region of interest" description="Disordered" evidence="2">
    <location>
        <begin position="1"/>
        <end position="23"/>
    </location>
</feature>
<reference evidence="4" key="1">
    <citation type="journal article" date="2006" name="PLoS Biol.">
        <title>Macronuclear genome sequence of the ciliate Tetrahymena thermophila, a model eukaryote.</title>
        <authorList>
            <person name="Eisen J.A."/>
            <person name="Coyne R.S."/>
            <person name="Wu M."/>
            <person name="Wu D."/>
            <person name="Thiagarajan M."/>
            <person name="Wortman J.R."/>
            <person name="Badger J.H."/>
            <person name="Ren Q."/>
            <person name="Amedeo P."/>
            <person name="Jones K.M."/>
            <person name="Tallon L.J."/>
            <person name="Delcher A.L."/>
            <person name="Salzberg S.L."/>
            <person name="Silva J.C."/>
            <person name="Haas B.J."/>
            <person name="Majoros W.H."/>
            <person name="Farzad M."/>
            <person name="Carlton J.M."/>
            <person name="Smith R.K. Jr."/>
            <person name="Garg J."/>
            <person name="Pearlman R.E."/>
            <person name="Karrer K.M."/>
            <person name="Sun L."/>
            <person name="Manning G."/>
            <person name="Elde N.C."/>
            <person name="Turkewitz A.P."/>
            <person name="Asai D.J."/>
            <person name="Wilkes D.E."/>
            <person name="Wang Y."/>
            <person name="Cai H."/>
            <person name="Collins K."/>
            <person name="Stewart B.A."/>
            <person name="Lee S.R."/>
            <person name="Wilamowska K."/>
            <person name="Weinberg Z."/>
            <person name="Ruzzo W.L."/>
            <person name="Wloga D."/>
            <person name="Gaertig J."/>
            <person name="Frankel J."/>
            <person name="Tsao C.-C."/>
            <person name="Gorovsky M.A."/>
            <person name="Keeling P.J."/>
            <person name="Waller R.F."/>
            <person name="Patron N.J."/>
            <person name="Cherry J.M."/>
            <person name="Stover N.A."/>
            <person name="Krieger C.J."/>
            <person name="del Toro C."/>
            <person name="Ryder H.F."/>
            <person name="Williamson S.C."/>
            <person name="Barbeau R.A."/>
            <person name="Hamilton E.P."/>
            <person name="Orias E."/>
        </authorList>
    </citation>
    <scope>NUCLEOTIDE SEQUENCE [LARGE SCALE GENOMIC DNA]</scope>
    <source>
        <strain evidence="4">SB210</strain>
    </source>
</reference>
<feature type="compositionally biased region" description="Polar residues" evidence="2">
    <location>
        <begin position="950"/>
        <end position="968"/>
    </location>
</feature>
<feature type="region of interest" description="Disordered" evidence="2">
    <location>
        <begin position="1021"/>
        <end position="1047"/>
    </location>
</feature>
<feature type="region of interest" description="Disordered" evidence="2">
    <location>
        <begin position="721"/>
        <end position="741"/>
    </location>
</feature>
<gene>
    <name evidence="3" type="ORF">TTHERM_00138580</name>
</gene>
<feature type="region of interest" description="Disordered" evidence="2">
    <location>
        <begin position="519"/>
        <end position="554"/>
    </location>
</feature>
<dbReference type="OrthoDB" id="301897at2759"/>
<feature type="compositionally biased region" description="Polar residues" evidence="2">
    <location>
        <begin position="648"/>
        <end position="661"/>
    </location>
</feature>
<feature type="compositionally biased region" description="Low complexity" evidence="2">
    <location>
        <begin position="520"/>
        <end position="532"/>
    </location>
</feature>
<feature type="coiled-coil region" evidence="1">
    <location>
        <begin position="314"/>
        <end position="449"/>
    </location>
</feature>
<proteinExistence type="predicted"/>
<evidence type="ECO:0000256" key="2">
    <source>
        <dbReference type="SAM" id="MobiDB-lite"/>
    </source>
</evidence>
<dbReference type="Proteomes" id="UP000009168">
    <property type="component" value="Unassembled WGS sequence"/>
</dbReference>
<keyword evidence="1" id="KW-0175">Coiled coil</keyword>
<evidence type="ECO:0000256" key="1">
    <source>
        <dbReference type="SAM" id="Coils"/>
    </source>
</evidence>
<feature type="compositionally biased region" description="Polar residues" evidence="2">
    <location>
        <begin position="1292"/>
        <end position="1310"/>
    </location>
</feature>
<feature type="compositionally biased region" description="Basic and acidic residues" evidence="2">
    <location>
        <begin position="638"/>
        <end position="647"/>
    </location>
</feature>
<feature type="compositionally biased region" description="Low complexity" evidence="2">
    <location>
        <begin position="1311"/>
        <end position="1323"/>
    </location>
</feature>
<dbReference type="InParanoid" id="I7LVR9"/>
<feature type="compositionally biased region" description="Low complexity" evidence="2">
    <location>
        <begin position="617"/>
        <end position="637"/>
    </location>
</feature>
<evidence type="ECO:0000313" key="4">
    <source>
        <dbReference type="Proteomes" id="UP000009168"/>
    </source>
</evidence>
<feature type="compositionally biased region" description="Basic and acidic residues" evidence="2">
    <location>
        <begin position="301"/>
        <end position="312"/>
    </location>
</feature>
<feature type="compositionally biased region" description="Polar residues" evidence="2">
    <location>
        <begin position="1324"/>
        <end position="1361"/>
    </location>
</feature>
<name>I7LVR9_TETTS</name>
<organism evidence="3 4">
    <name type="scientific">Tetrahymena thermophila (strain SB210)</name>
    <dbReference type="NCBI Taxonomy" id="312017"/>
    <lineage>
        <taxon>Eukaryota</taxon>
        <taxon>Sar</taxon>
        <taxon>Alveolata</taxon>
        <taxon>Ciliophora</taxon>
        <taxon>Intramacronucleata</taxon>
        <taxon>Oligohymenophorea</taxon>
        <taxon>Hymenostomatida</taxon>
        <taxon>Tetrahymenina</taxon>
        <taxon>Tetrahymenidae</taxon>
        <taxon>Tetrahymena</taxon>
    </lineage>
</organism>
<feature type="region of interest" description="Disordered" evidence="2">
    <location>
        <begin position="289"/>
        <end position="312"/>
    </location>
</feature>
<feature type="compositionally biased region" description="Low complexity" evidence="2">
    <location>
        <begin position="8"/>
        <end position="22"/>
    </location>
</feature>